<dbReference type="RefSeq" id="WP_188255440.1">
    <property type="nucleotide sequence ID" value="NZ_JABVCF010000007.1"/>
</dbReference>
<dbReference type="AlphaFoldDB" id="A0A942E7J9"/>
<evidence type="ECO:0000313" key="3">
    <source>
        <dbReference type="Proteomes" id="UP000680348"/>
    </source>
</evidence>
<organism evidence="2 3">
    <name type="scientific">Pseudaminobacter soli</name>
    <name type="common">ex Zhang et al. 2022</name>
    <dbReference type="NCBI Taxonomy" id="2831468"/>
    <lineage>
        <taxon>Bacteria</taxon>
        <taxon>Pseudomonadati</taxon>
        <taxon>Pseudomonadota</taxon>
        <taxon>Alphaproteobacteria</taxon>
        <taxon>Hyphomicrobiales</taxon>
        <taxon>Phyllobacteriaceae</taxon>
        <taxon>Pseudaminobacter</taxon>
    </lineage>
</organism>
<protein>
    <submittedName>
        <fullName evidence="2">Histidinol dehydrogenase</fullName>
    </submittedName>
</protein>
<comment type="caution">
    <text evidence="2">The sequence shown here is derived from an EMBL/GenBank/DDBJ whole genome shotgun (WGS) entry which is preliminary data.</text>
</comment>
<dbReference type="Proteomes" id="UP000680348">
    <property type="component" value="Unassembled WGS sequence"/>
</dbReference>
<evidence type="ECO:0000313" key="2">
    <source>
        <dbReference type="EMBL" id="MBS3649887.1"/>
    </source>
</evidence>
<gene>
    <name evidence="2" type="ORF">KEU06_14840</name>
</gene>
<proteinExistence type="predicted"/>
<feature type="compositionally biased region" description="Basic and acidic residues" evidence="1">
    <location>
        <begin position="1"/>
        <end position="23"/>
    </location>
</feature>
<feature type="region of interest" description="Disordered" evidence="1">
    <location>
        <begin position="1"/>
        <end position="62"/>
    </location>
</feature>
<keyword evidence="3" id="KW-1185">Reference proteome</keyword>
<accession>A0A942E7J9</accession>
<sequence length="62" mass="6939">MRSDDSGTKAERPAKRVDQKTDRNSGALLERISPALALADNLGPGDPDFDMKRFTDQMWDET</sequence>
<reference evidence="2" key="1">
    <citation type="submission" date="2021-04" db="EMBL/GenBank/DDBJ databases">
        <title>Pseudaminobacter soli sp. nov., isolated from paddy soil contaminated by heavy metals.</title>
        <authorList>
            <person name="Zhang K."/>
        </authorList>
    </citation>
    <scope>NUCLEOTIDE SEQUENCE</scope>
    <source>
        <strain evidence="2">19-2017</strain>
    </source>
</reference>
<evidence type="ECO:0000256" key="1">
    <source>
        <dbReference type="SAM" id="MobiDB-lite"/>
    </source>
</evidence>
<dbReference type="EMBL" id="JAGWCR010000007">
    <property type="protein sequence ID" value="MBS3649887.1"/>
    <property type="molecule type" value="Genomic_DNA"/>
</dbReference>
<name>A0A942E7J9_9HYPH</name>